<keyword evidence="2" id="KW-1185">Reference proteome</keyword>
<evidence type="ECO:0000313" key="2">
    <source>
        <dbReference type="Proteomes" id="UP001231616"/>
    </source>
</evidence>
<dbReference type="Pfam" id="PF16108">
    <property type="entry name" value="DUF4826"/>
    <property type="match status" value="1"/>
</dbReference>
<organism evidence="1 2">
    <name type="scientific">Alkalimonas collagenimarina</name>
    <dbReference type="NCBI Taxonomy" id="400390"/>
    <lineage>
        <taxon>Bacteria</taxon>
        <taxon>Pseudomonadati</taxon>
        <taxon>Pseudomonadota</taxon>
        <taxon>Gammaproteobacteria</taxon>
        <taxon>Alkalimonas</taxon>
    </lineage>
</organism>
<dbReference type="Proteomes" id="UP001231616">
    <property type="component" value="Unassembled WGS sequence"/>
</dbReference>
<protein>
    <submittedName>
        <fullName evidence="1">DUF4826 family protein</fullName>
    </submittedName>
</protein>
<dbReference type="RefSeq" id="WP_305895057.1">
    <property type="nucleotide sequence ID" value="NZ_JAUZVZ010000034.1"/>
</dbReference>
<proteinExistence type="predicted"/>
<evidence type="ECO:0000313" key="1">
    <source>
        <dbReference type="EMBL" id="MDP4537808.1"/>
    </source>
</evidence>
<dbReference type="InterPro" id="IPR032251">
    <property type="entry name" value="DUF4826"/>
</dbReference>
<dbReference type="EMBL" id="JAUZVZ010000034">
    <property type="protein sequence ID" value="MDP4537808.1"/>
    <property type="molecule type" value="Genomic_DNA"/>
</dbReference>
<comment type="caution">
    <text evidence="1">The sequence shown here is derived from an EMBL/GenBank/DDBJ whole genome shotgun (WGS) entry which is preliminary data.</text>
</comment>
<accession>A0ABT9H3D4</accession>
<reference evidence="1 2" key="1">
    <citation type="submission" date="2023-08" db="EMBL/GenBank/DDBJ databases">
        <authorList>
            <person name="Joshi A."/>
            <person name="Thite S."/>
        </authorList>
    </citation>
    <scope>NUCLEOTIDE SEQUENCE [LARGE SCALE GENOMIC DNA]</scope>
    <source>
        <strain evidence="1 2">AC40</strain>
    </source>
</reference>
<gene>
    <name evidence="1" type="ORF">Q3O60_16615</name>
</gene>
<sequence>MSKELTEQERIQWVQSQFRKGNEYLASKGILPDQVVVQESRYLAPLIAVWKMKSQDRQEYWVLTGDLPTDHMAVSVAPNAKEAIRAFSLNWQLKAQQILDSGSTDKTQKDFANLLISRAHGLYDLFDHDEIWQAQPEHPSA</sequence>
<name>A0ABT9H3D4_9GAMM</name>